<dbReference type="AlphaFoldDB" id="A0A5C4R309"/>
<gene>
    <name evidence="1" type="ORF">FHD67_15600</name>
</gene>
<organism evidence="1 2">
    <name type="scientific">Paracoccus haeundaensis</name>
    <dbReference type="NCBI Taxonomy" id="225362"/>
    <lineage>
        <taxon>Bacteria</taxon>
        <taxon>Pseudomonadati</taxon>
        <taxon>Pseudomonadota</taxon>
        <taxon>Alphaproteobacteria</taxon>
        <taxon>Rhodobacterales</taxon>
        <taxon>Paracoccaceae</taxon>
        <taxon>Paracoccus</taxon>
    </lineage>
</organism>
<comment type="caution">
    <text evidence="1">The sequence shown here is derived from an EMBL/GenBank/DDBJ whole genome shotgun (WGS) entry which is preliminary data.</text>
</comment>
<proteinExistence type="predicted"/>
<sequence length="288" mass="32613">MSEEKNLPDKSDNTHRTLKSLVVVDAIFRRSKENSSHYTLHADVIFNKERLGGGSETSIIFSIAVFRCAVVFVRPAQDFIVDRNSVRRQKPMGPQEIHRSKQKSNLLTGSAKAILSLNPLKGVGGGYEGSHKTEETTKSTQIRSAFNEQLTKTNDGHDAWQVDGKELIGQRLLGPVFDFDTEPRLTLIDLRDEARRLNDKKNEMNPLSRIEVRCLRDDIDVFDIRYKNDEDNSFFRTKPGYKERMQVARGVIREALLEEGLSVGSLLDDPYAEMTICDVTIPIIDQSS</sequence>
<dbReference type="Proteomes" id="UP000304880">
    <property type="component" value="Unassembled WGS sequence"/>
</dbReference>
<protein>
    <submittedName>
        <fullName evidence="1">Uncharacterized protein</fullName>
    </submittedName>
</protein>
<dbReference type="EMBL" id="VDDC01000031">
    <property type="protein sequence ID" value="TNH38335.1"/>
    <property type="molecule type" value="Genomic_DNA"/>
</dbReference>
<dbReference type="RefSeq" id="WP_139599239.1">
    <property type="nucleotide sequence ID" value="NZ_VDDC01000031.1"/>
</dbReference>
<evidence type="ECO:0000313" key="2">
    <source>
        <dbReference type="Proteomes" id="UP000304880"/>
    </source>
</evidence>
<keyword evidence="2" id="KW-1185">Reference proteome</keyword>
<name>A0A5C4R309_9RHOB</name>
<reference evidence="1 2" key="1">
    <citation type="submission" date="2019-06" db="EMBL/GenBank/DDBJ databases">
        <authorList>
            <person name="Li J."/>
        </authorList>
    </citation>
    <scope>NUCLEOTIDE SEQUENCE [LARGE SCALE GENOMIC DNA]</scope>
    <source>
        <strain evidence="1 2">CGMCC 1.8012</strain>
    </source>
</reference>
<evidence type="ECO:0000313" key="1">
    <source>
        <dbReference type="EMBL" id="TNH38335.1"/>
    </source>
</evidence>
<accession>A0A5C4R309</accession>